<dbReference type="InterPro" id="IPR028346">
    <property type="entry name" value="HAUS2"/>
</dbReference>
<dbReference type="PANTHER" id="PTHR16039:SF1">
    <property type="entry name" value="HAUS AUGMIN-LIKE COMPLEX SUBUNIT 2"/>
    <property type="match status" value="1"/>
</dbReference>
<keyword evidence="3" id="KW-1185">Reference proteome</keyword>
<dbReference type="Pfam" id="PF15003">
    <property type="entry name" value="HAUS2"/>
    <property type="match status" value="1"/>
</dbReference>
<organism evidence="2 3">
    <name type="scientific">Leptocoma aspasia</name>
    <dbReference type="NCBI Taxonomy" id="2585812"/>
    <lineage>
        <taxon>Eukaryota</taxon>
        <taxon>Metazoa</taxon>
        <taxon>Chordata</taxon>
        <taxon>Craniata</taxon>
        <taxon>Vertebrata</taxon>
        <taxon>Euteleostomi</taxon>
        <taxon>Archelosauria</taxon>
        <taxon>Archosauria</taxon>
        <taxon>Dinosauria</taxon>
        <taxon>Saurischia</taxon>
        <taxon>Theropoda</taxon>
        <taxon>Coelurosauria</taxon>
        <taxon>Aves</taxon>
        <taxon>Neognathae</taxon>
        <taxon>Neoaves</taxon>
        <taxon>Telluraves</taxon>
        <taxon>Australaves</taxon>
        <taxon>Passeriformes</taxon>
        <taxon>Passeroidea</taxon>
        <taxon>Nectariniidae</taxon>
        <taxon>Leptocoma</taxon>
    </lineage>
</organism>
<evidence type="ECO:0000256" key="1">
    <source>
        <dbReference type="SAM" id="Coils"/>
    </source>
</evidence>
<dbReference type="Proteomes" id="UP000558164">
    <property type="component" value="Unassembled WGS sequence"/>
</dbReference>
<dbReference type="GO" id="GO:0007020">
    <property type="term" value="P:microtubule nucleation"/>
    <property type="evidence" value="ECO:0007669"/>
    <property type="project" value="TreeGrafter"/>
</dbReference>
<keyword evidence="1" id="KW-0175">Coiled coil</keyword>
<dbReference type="GO" id="GO:0007098">
    <property type="term" value="P:centrosome cycle"/>
    <property type="evidence" value="ECO:0007669"/>
    <property type="project" value="InterPro"/>
</dbReference>
<evidence type="ECO:0000313" key="2">
    <source>
        <dbReference type="EMBL" id="NXL78552.1"/>
    </source>
</evidence>
<protein>
    <submittedName>
        <fullName evidence="2">HAUS2 protein</fullName>
    </submittedName>
</protein>
<dbReference type="InterPro" id="IPR026242">
    <property type="entry name" value="HAUS2_metazoa"/>
</dbReference>
<proteinExistence type="predicted"/>
<sequence>TLDLTCRRTPCFAKFSEMEEMVNMEAEINEVQPLLFSCFSRTIGSTLQFHFIGKKCEILQDMNRHLEAILKEKRDLRKRLIKHRCQESLPIEATYHKCIVELLTEAVTFIEKLESHLQSVRSIPQIPHMMNNMDTTLSKTEVLMIELEELTEQILKWEELQKEVYSN</sequence>
<comment type="caution">
    <text evidence="2">The sequence shown here is derived from an EMBL/GenBank/DDBJ whole genome shotgun (WGS) entry which is preliminary data.</text>
</comment>
<dbReference type="PANTHER" id="PTHR16039">
    <property type="entry name" value="HAUS AUGMIN-LIKE COMPLEX SUBUNIT 2"/>
    <property type="match status" value="1"/>
</dbReference>
<gene>
    <name evidence="2" type="primary">Haus2</name>
    <name evidence="2" type="ORF">LEPASP_R08220</name>
</gene>
<dbReference type="GO" id="GO:1990498">
    <property type="term" value="C:mitotic spindle microtubule"/>
    <property type="evidence" value="ECO:0007669"/>
    <property type="project" value="TreeGrafter"/>
</dbReference>
<dbReference type="GO" id="GO:0005813">
    <property type="term" value="C:centrosome"/>
    <property type="evidence" value="ECO:0007669"/>
    <property type="project" value="TreeGrafter"/>
</dbReference>
<feature type="non-terminal residue" evidence="2">
    <location>
        <position position="167"/>
    </location>
</feature>
<dbReference type="EMBL" id="VXAX01005642">
    <property type="protein sequence ID" value="NXL78552.1"/>
    <property type="molecule type" value="Genomic_DNA"/>
</dbReference>
<dbReference type="PRINTS" id="PR02088">
    <property type="entry name" value="HAUSAUGMINL2"/>
</dbReference>
<feature type="non-terminal residue" evidence="2">
    <location>
        <position position="1"/>
    </location>
</feature>
<dbReference type="AlphaFoldDB" id="A0A7L0VJ31"/>
<evidence type="ECO:0000313" key="3">
    <source>
        <dbReference type="Proteomes" id="UP000558164"/>
    </source>
</evidence>
<dbReference type="GO" id="GO:0051225">
    <property type="term" value="P:spindle assembly"/>
    <property type="evidence" value="ECO:0007669"/>
    <property type="project" value="InterPro"/>
</dbReference>
<name>A0A7L0VJ31_9PASE</name>
<reference evidence="2 3" key="1">
    <citation type="submission" date="2019-09" db="EMBL/GenBank/DDBJ databases">
        <title>Bird 10,000 Genomes (B10K) Project - Family phase.</title>
        <authorList>
            <person name="Zhang G."/>
        </authorList>
    </citation>
    <scope>NUCLEOTIDE SEQUENCE [LARGE SCALE GENOMIC DNA]</scope>
    <source>
        <strain evidence="2">B10K-DU-001-35</strain>
        <tissue evidence="2">Muscle</tissue>
    </source>
</reference>
<accession>A0A7L0VJ31</accession>
<feature type="coiled-coil region" evidence="1">
    <location>
        <begin position="59"/>
        <end position="86"/>
    </location>
</feature>
<feature type="coiled-coil region" evidence="1">
    <location>
        <begin position="140"/>
        <end position="167"/>
    </location>
</feature>
<dbReference type="GO" id="GO:0070652">
    <property type="term" value="C:HAUS complex"/>
    <property type="evidence" value="ECO:0007669"/>
    <property type="project" value="InterPro"/>
</dbReference>
<dbReference type="OrthoDB" id="2436605at2759"/>